<feature type="compositionally biased region" description="Low complexity" evidence="1">
    <location>
        <begin position="389"/>
        <end position="399"/>
    </location>
</feature>
<feature type="compositionally biased region" description="Low complexity" evidence="1">
    <location>
        <begin position="340"/>
        <end position="350"/>
    </location>
</feature>
<feature type="compositionally biased region" description="Polar residues" evidence="1">
    <location>
        <begin position="950"/>
        <end position="963"/>
    </location>
</feature>
<evidence type="ECO:0000313" key="3">
    <source>
        <dbReference type="Proteomes" id="UP000248480"/>
    </source>
</evidence>
<dbReference type="CTD" id="9858"/>
<feature type="region of interest" description="Disordered" evidence="1">
    <location>
        <begin position="538"/>
        <end position="695"/>
    </location>
</feature>
<feature type="region of interest" description="Disordered" evidence="1">
    <location>
        <begin position="724"/>
        <end position="832"/>
    </location>
</feature>
<dbReference type="InterPro" id="IPR031474">
    <property type="entry name" value="PPP1R26_N"/>
</dbReference>
<dbReference type="Proteomes" id="UP000248480">
    <property type="component" value="Unplaced"/>
</dbReference>
<sequence length="1359" mass="143039">MFLMNAPPVVALQSKWEPFGPSGSFRFSGCFSESTEGVAKAAVSTEVQMVISTLRGNGATLGMNNEPAAQRSHRGERCHDARLAAHPAVPREQPTFAACTLAADFDPTEEEEAADFGPLVLDSDSDDSVDRDIEEAIQEYLKAKSGSTQPVPGGSLPSGDAEEGSRGKPEPPQSSSVTALCLAKPGAGGIPGSPTGATSPVSVSSDDSFEQSIQAEIEQFLNEKKQHEIQKCDVPVDKKPDASEIPARLAPRSSREPAARVHCQHATGAGKEFVFRKQKGTSVQLRGPKAKVTVEPEASSNARPAAAKPAAMCRPPDTPQNKGGAKRSVGAGRRGKQARSAALAPAASDSSSDDGIEEAIQLYQLEKTRKEAGGDPLQRAQLREEKGPNSSTNSTCTSTKSALPETRRKTATKKKPAAPKASEVGPGAPDSGHPARPPKDTKGSPPPGDTATKSERADRASCHADTSAELMCAEAILDISKTILPAPAGAGGRPLHTSPLFSAPSVPSRSDGDSSSVDSDDSIEQEIRTFLALKAQSGSLLARAESCPPPTWSPRSSPGANSQAGGPKAPPCKTPDVPLSCRRKRRGSCSTVKPSAPKKSKEGSRDAEHSQAGDQPSHDGRDVPNQGRATEAPAKEAKAGSQPLPRKTAGPGDELVAPDVGGGTSHHQVDEARGVGEKRSLDDKSSSLDSDEDLDTAIKDLLRSRRKFKRRCREPRTAACKKRVRFSATEMSPGSVQKDWKDRSPCLPKSCLAQSRKDGRENAARRAGAGVCGVGDRTWTRGAGSGDGPLAFRPRKKAPEGSLFSDEVEVHENLRSASSPVTVSDDNSSVDSEDSIELEIRKFLAEKAKESVNCADVLGAGGLPRPETLGGRKEPVLAPAPGVCTRSQRGRAASQLAEGPRSTERAAGVQSAARIFGQGAKGLPAAPDKCGPAPLKSASGAFSAKRSPASRRNTYSSKDQNQRGAEPTAAESPFGQLPSGAHAGVEAEHAGAFQVSPQSCSLLSPSPGTERGSRMLLSGRPQANLASPWSNFAQQSRLQSTWALHPDAAWKGGLGAERDSGTDGPAKCPSGLAVDSEKSLPFAGFAPLLSTQLFHFGKSVSWGGKQASLFSSHLGLPLQGPSFSAFREAPLGPSPMFGSSHLLVKKDGGHWPSRKAPAGLGLPDRRTSGSEENLLDLRYRRRVVDRDSEDQEALGSDASEFSDTSMEDGSGGPWIGRWTFERNGAALQSRSTGALCFCSEAPAVPTATVPEWTEQWGQVGASQERWLLSALQPPAVHKRVLRLLRETLDVQPACRESGPVLTPARLLQRGASLAQRLPVGPTLLTQQRWGGCRCPVYTHPPAMALQISARVLCNTTPAP</sequence>
<dbReference type="PANTHER" id="PTHR15724">
    <property type="entry name" value="PROTEIN PHOSPHATASE 1 REGULATORY SUBUNIT 26"/>
    <property type="match status" value="1"/>
</dbReference>
<dbReference type="GeneID" id="101352416"/>
<accession>A0A2Y9G111</accession>
<feature type="region of interest" description="Disordered" evidence="1">
    <location>
        <begin position="108"/>
        <end position="127"/>
    </location>
</feature>
<dbReference type="InParanoid" id="A0A2Y9G111"/>
<gene>
    <name evidence="4" type="primary">PPP1R26</name>
</gene>
<dbReference type="OrthoDB" id="9939953at2759"/>
<feature type="compositionally biased region" description="Basic and acidic residues" evidence="1">
    <location>
        <begin position="232"/>
        <end position="242"/>
    </location>
</feature>
<evidence type="ECO:0000256" key="1">
    <source>
        <dbReference type="SAM" id="MobiDB-lite"/>
    </source>
</evidence>
<reference evidence="4" key="1">
    <citation type="submission" date="2025-08" db="UniProtKB">
        <authorList>
            <consortium name="RefSeq"/>
        </authorList>
    </citation>
    <scope>IDENTIFICATION</scope>
</reference>
<dbReference type="PANTHER" id="PTHR15724:SF0">
    <property type="entry name" value="PROTEIN PHOSPHATASE 1 REGULATORY SUBUNIT 26"/>
    <property type="match status" value="1"/>
</dbReference>
<evidence type="ECO:0000259" key="2">
    <source>
        <dbReference type="Pfam" id="PF15740"/>
    </source>
</evidence>
<feature type="compositionally biased region" description="Polar residues" evidence="1">
    <location>
        <begin position="195"/>
        <end position="208"/>
    </location>
</feature>
<feature type="domain" description="Protein phosphatase 1 regulatory subunit 26 N-terminal" evidence="2">
    <location>
        <begin position="1"/>
        <end position="851"/>
    </location>
</feature>
<organism evidence="3 4">
    <name type="scientific">Trichechus manatus latirostris</name>
    <name type="common">Florida manatee</name>
    <dbReference type="NCBI Taxonomy" id="127582"/>
    <lineage>
        <taxon>Eukaryota</taxon>
        <taxon>Metazoa</taxon>
        <taxon>Chordata</taxon>
        <taxon>Craniata</taxon>
        <taxon>Vertebrata</taxon>
        <taxon>Euteleostomi</taxon>
        <taxon>Mammalia</taxon>
        <taxon>Eutheria</taxon>
        <taxon>Afrotheria</taxon>
        <taxon>Sirenia</taxon>
        <taxon>Trichechidae</taxon>
        <taxon>Trichechus</taxon>
    </lineage>
</organism>
<feature type="region of interest" description="Disordered" evidence="1">
    <location>
        <begin position="232"/>
        <end position="260"/>
    </location>
</feature>
<dbReference type="FunCoup" id="A0A2Y9G111">
    <property type="interactions" value="167"/>
</dbReference>
<dbReference type="RefSeq" id="XP_012414607.1">
    <property type="nucleotide sequence ID" value="XM_012559153.1"/>
</dbReference>
<feature type="compositionally biased region" description="Basic and acidic residues" evidence="1">
    <location>
        <begin position="599"/>
        <end position="622"/>
    </location>
</feature>
<feature type="compositionally biased region" description="Low complexity" evidence="1">
    <location>
        <begin position="295"/>
        <end position="315"/>
    </location>
</feature>
<feature type="region of interest" description="Disordered" evidence="1">
    <location>
        <begin position="1186"/>
        <end position="1212"/>
    </location>
</feature>
<feature type="compositionally biased region" description="Low complexity" evidence="1">
    <location>
        <begin position="504"/>
        <end position="517"/>
    </location>
</feature>
<feature type="compositionally biased region" description="Basic and acidic residues" evidence="1">
    <location>
        <begin position="667"/>
        <end position="686"/>
    </location>
</feature>
<feature type="region of interest" description="Disordered" evidence="1">
    <location>
        <begin position="279"/>
        <end position="464"/>
    </location>
</feature>
<evidence type="ECO:0000313" key="4">
    <source>
        <dbReference type="RefSeq" id="XP_012414607.1"/>
    </source>
</evidence>
<proteinExistence type="predicted"/>
<feature type="compositionally biased region" description="Basic and acidic residues" evidence="1">
    <location>
        <begin position="452"/>
        <end position="462"/>
    </location>
</feature>
<keyword evidence="3" id="KW-1185">Reference proteome</keyword>
<dbReference type="InterPro" id="IPR026130">
    <property type="entry name" value="PPP1R26"/>
</dbReference>
<feature type="compositionally biased region" description="Polar residues" evidence="1">
    <location>
        <begin position="553"/>
        <end position="564"/>
    </location>
</feature>
<dbReference type="Pfam" id="PF15740">
    <property type="entry name" value="PPP1R26_N"/>
    <property type="match status" value="1"/>
</dbReference>
<dbReference type="STRING" id="127582.A0A2Y9G111"/>
<dbReference type="GO" id="GO:0004864">
    <property type="term" value="F:protein phosphatase inhibitor activity"/>
    <property type="evidence" value="ECO:0007669"/>
    <property type="project" value="InterPro"/>
</dbReference>
<protein>
    <submittedName>
        <fullName evidence="4">Protein phosphatase 1 regulatory subunit 26</fullName>
    </submittedName>
</protein>
<dbReference type="KEGG" id="tmu:101352416"/>
<feature type="region of interest" description="Disordered" evidence="1">
    <location>
        <begin position="140"/>
        <end position="208"/>
    </location>
</feature>
<feature type="compositionally biased region" description="Low complexity" evidence="1">
    <location>
        <begin position="818"/>
        <end position="830"/>
    </location>
</feature>
<feature type="region of interest" description="Disordered" evidence="1">
    <location>
        <begin position="859"/>
        <end position="981"/>
    </location>
</feature>
<name>A0A2Y9G111_TRIMA</name>
<feature type="compositionally biased region" description="Basic and acidic residues" evidence="1">
    <location>
        <begin position="755"/>
        <end position="764"/>
    </location>
</feature>
<feature type="region of interest" description="Disordered" evidence="1">
    <location>
        <begin position="484"/>
        <end position="523"/>
    </location>
</feature>